<dbReference type="InterPro" id="IPR029058">
    <property type="entry name" value="AB_hydrolase_fold"/>
</dbReference>
<dbReference type="Gene3D" id="3.40.50.1820">
    <property type="entry name" value="alpha/beta hydrolase"/>
    <property type="match status" value="1"/>
</dbReference>
<evidence type="ECO:0000313" key="3">
    <source>
        <dbReference type="Proteomes" id="UP001139207"/>
    </source>
</evidence>
<protein>
    <recommendedName>
        <fullName evidence="4">Alpha/beta hydrolase</fullName>
    </recommendedName>
</protein>
<gene>
    <name evidence="2" type="ORF">MUN33_01145</name>
</gene>
<keyword evidence="3" id="KW-1185">Reference proteome</keyword>
<organism evidence="2 3">
    <name type="scientific">Corynebacterium kalidii</name>
    <dbReference type="NCBI Taxonomy" id="2931982"/>
    <lineage>
        <taxon>Bacteria</taxon>
        <taxon>Bacillati</taxon>
        <taxon>Actinomycetota</taxon>
        <taxon>Actinomycetes</taxon>
        <taxon>Mycobacteriales</taxon>
        <taxon>Corynebacteriaceae</taxon>
        <taxon>Corynebacterium</taxon>
    </lineage>
</organism>
<reference evidence="2" key="1">
    <citation type="submission" date="2022-04" db="EMBL/GenBank/DDBJ databases">
        <title>Corynebacterium kalidii LD5P10.</title>
        <authorList>
            <person name="Sun J.Q."/>
        </authorList>
    </citation>
    <scope>NUCLEOTIDE SEQUENCE</scope>
    <source>
        <strain evidence="2">LD5P10</strain>
    </source>
</reference>
<comment type="caution">
    <text evidence="2">The sequence shown here is derived from an EMBL/GenBank/DDBJ whole genome shotgun (WGS) entry which is preliminary data.</text>
</comment>
<evidence type="ECO:0008006" key="4">
    <source>
        <dbReference type="Google" id="ProtNLM"/>
    </source>
</evidence>
<sequence length="327" mass="34880">MSIQPITATGADPDETVPLEQTDPATLPKGHPVDVQAGRDGISPREQLTQLLTFFEDSYPEIFRSLTTDEAADSPDGVTAELKDRTERLWARVPDLITHCSLLVLGAGLDHAMPTSAFLKTGPSAEPVTVAGVPGTVLTPSEPTGAVAVSLHGGPGWFGDAESHDQLWLPLFAALAEKSGVTVVDLLYPLPAYGQDASPQRTRDAVAAAFAEVRGWDRPDQRTGLVTFGSGFGLARDVVEEADFLLAMTPRIGDDLLAAPPALAQVPTLVSVASEDSRGTPAAQVQEFFTSCAPDHLFRAYLSEHLIGAPDVWRRRVGDDAAWLARR</sequence>
<evidence type="ECO:0000256" key="1">
    <source>
        <dbReference type="SAM" id="MobiDB-lite"/>
    </source>
</evidence>
<dbReference type="Proteomes" id="UP001139207">
    <property type="component" value="Unassembled WGS sequence"/>
</dbReference>
<dbReference type="EMBL" id="JALIEA010000007">
    <property type="protein sequence ID" value="MCJ7857326.1"/>
    <property type="molecule type" value="Genomic_DNA"/>
</dbReference>
<evidence type="ECO:0000313" key="2">
    <source>
        <dbReference type="EMBL" id="MCJ7857326.1"/>
    </source>
</evidence>
<feature type="region of interest" description="Disordered" evidence="1">
    <location>
        <begin position="1"/>
        <end position="39"/>
    </location>
</feature>
<dbReference type="AlphaFoldDB" id="A0A9X1WLS9"/>
<dbReference type="RefSeq" id="WP_244803078.1">
    <property type="nucleotide sequence ID" value="NZ_JALIEA010000007.1"/>
</dbReference>
<name>A0A9X1WLS9_9CORY</name>
<proteinExistence type="predicted"/>
<accession>A0A9X1WLS9</accession>
<dbReference type="SUPFAM" id="SSF53474">
    <property type="entry name" value="alpha/beta-Hydrolases"/>
    <property type="match status" value="1"/>
</dbReference>